<organism evidence="1 2">
    <name type="scientific">Pantherophis guttatus</name>
    <name type="common">Corn snake</name>
    <name type="synonym">Elaphe guttata</name>
    <dbReference type="NCBI Taxonomy" id="94885"/>
    <lineage>
        <taxon>Eukaryota</taxon>
        <taxon>Metazoa</taxon>
        <taxon>Chordata</taxon>
        <taxon>Craniata</taxon>
        <taxon>Vertebrata</taxon>
        <taxon>Euteleostomi</taxon>
        <taxon>Lepidosauria</taxon>
        <taxon>Squamata</taxon>
        <taxon>Bifurcata</taxon>
        <taxon>Unidentata</taxon>
        <taxon>Episquamata</taxon>
        <taxon>Toxicofera</taxon>
        <taxon>Serpentes</taxon>
        <taxon>Colubroidea</taxon>
        <taxon>Colubridae</taxon>
        <taxon>Colubrinae</taxon>
        <taxon>Pantherophis</taxon>
    </lineage>
</organism>
<dbReference type="RefSeq" id="XP_034290226.1">
    <property type="nucleotide sequence ID" value="XM_034434335.1"/>
</dbReference>
<dbReference type="AlphaFoldDB" id="A0A6P9DDD8"/>
<dbReference type="GeneID" id="117675568"/>
<dbReference type="OMA" id="HYQIDIN"/>
<dbReference type="KEGG" id="pgut:117675568"/>
<dbReference type="GO" id="GO:0016925">
    <property type="term" value="P:protein sumoylation"/>
    <property type="evidence" value="ECO:0007669"/>
    <property type="project" value="TreeGrafter"/>
</dbReference>
<dbReference type="InParanoid" id="A0A6P9DDD8"/>
<keyword evidence="1" id="KW-1185">Reference proteome</keyword>
<dbReference type="GO" id="GO:0061665">
    <property type="term" value="F:SUMO ligase activity"/>
    <property type="evidence" value="ECO:0007669"/>
    <property type="project" value="TreeGrafter"/>
</dbReference>
<name>A0A6P9DDD8_PANGU</name>
<dbReference type="PANTHER" id="PTHR46880:SF8">
    <property type="entry name" value="E3 SUMO-PROTEIN LIGASE KIAA1586"/>
    <property type="match status" value="1"/>
</dbReference>
<dbReference type="OrthoDB" id="8909466at2759"/>
<accession>A0A6P9DDD8</accession>
<gene>
    <name evidence="2" type="primary">LOC117675568</name>
</gene>
<dbReference type="PANTHER" id="PTHR46880">
    <property type="entry name" value="RAS-ASSOCIATING DOMAIN-CONTAINING PROTEIN"/>
    <property type="match status" value="1"/>
</dbReference>
<evidence type="ECO:0000313" key="1">
    <source>
        <dbReference type="Proteomes" id="UP001652622"/>
    </source>
</evidence>
<sequence length="515" mass="59295">MKRQQSLTDVFNKKPKFVSELALDATKQSQPQPLQFEESSKMDENYLRTTCRVFKRVYNLAKRCRPFSDIEGVIELLIANGVDMGIGLHSYRTAVKIADFIGKEIKTEMFTSIIEHNLKICLLIDEDSTIARKPVVIVFLKVEDSKEPPTIFVELVELEKQDSETIYTSVMESLNNVGFTKNYLEKNLIGFCSDGASALLGRKSGVSTRIAEEFPNIIIWHCLNHHLHLVLDDSIKEIKEVNHFKIFIDKINTLFKLSCKFQLELSKISEELELEIINIGAVLGRRWAACSLRSALAVWHAYPALHHYFYSNENFGMAARLENIYFITDLALMIDILNEISLLSNALQARNIDIIKADKLVLRPIKAFQMLGKAKGPYEKKVDVIISSETFKSIKFVENNRFVGLPRERLLDTIVTNLQKKLMDCGHLKASCSQFQDRNKLQFLNFLEPDYWNIEEVLVPWKAAEEQLLVFNDIFHYQIDINDYRDFVGNVLRNSQNYAIPESVRRAKILSEQLL</sequence>
<proteinExistence type="predicted"/>
<reference evidence="2" key="1">
    <citation type="submission" date="2025-08" db="UniProtKB">
        <authorList>
            <consortium name="RefSeq"/>
        </authorList>
    </citation>
    <scope>IDENTIFICATION</scope>
    <source>
        <tissue evidence="2">Blood</tissue>
    </source>
</reference>
<evidence type="ECO:0000313" key="2">
    <source>
        <dbReference type="RefSeq" id="XP_034290226.1"/>
    </source>
</evidence>
<protein>
    <submittedName>
        <fullName evidence="2">E3 SUMO-protein ligase KIAA1586-like</fullName>
    </submittedName>
</protein>
<dbReference type="Proteomes" id="UP001652622">
    <property type="component" value="Unplaced"/>
</dbReference>